<sequence>MIIIIGLVILIAAIVVGLVGVLANTGSAHALTDDFSIFGYHVTGSSGTLFLSGIIIGAIGLAGLSMLLAGARRTARKASEARKELKASRKADQQGPRYEQPRAQTQTQGRHERINIPDNEASRQGADPQGYGNQPADTASSGSGFRDIRDLTDTSSTTARRPHDTHH</sequence>
<keyword evidence="2" id="KW-0472">Membrane</keyword>
<evidence type="ECO:0000256" key="1">
    <source>
        <dbReference type="SAM" id="MobiDB-lite"/>
    </source>
</evidence>
<accession>A0ABP9KPK1</accession>
<protein>
    <recommendedName>
        <fullName evidence="5">DUF1049 domain-containing protein</fullName>
    </recommendedName>
</protein>
<gene>
    <name evidence="3" type="ORF">GCM10023318_47650</name>
</gene>
<name>A0ABP9KPK1_9NOCA</name>
<evidence type="ECO:0000313" key="3">
    <source>
        <dbReference type="EMBL" id="GAA5063203.1"/>
    </source>
</evidence>
<dbReference type="Proteomes" id="UP001500603">
    <property type="component" value="Unassembled WGS sequence"/>
</dbReference>
<feature type="compositionally biased region" description="Polar residues" evidence="1">
    <location>
        <begin position="131"/>
        <end position="143"/>
    </location>
</feature>
<organism evidence="3 4">
    <name type="scientific">Nocardia callitridis</name>
    <dbReference type="NCBI Taxonomy" id="648753"/>
    <lineage>
        <taxon>Bacteria</taxon>
        <taxon>Bacillati</taxon>
        <taxon>Actinomycetota</taxon>
        <taxon>Actinomycetes</taxon>
        <taxon>Mycobacteriales</taxon>
        <taxon>Nocardiaceae</taxon>
        <taxon>Nocardia</taxon>
    </lineage>
</organism>
<evidence type="ECO:0008006" key="5">
    <source>
        <dbReference type="Google" id="ProtNLM"/>
    </source>
</evidence>
<dbReference type="RefSeq" id="WP_345498010.1">
    <property type="nucleotide sequence ID" value="NZ_BAABJM010000005.1"/>
</dbReference>
<dbReference type="EMBL" id="BAABJM010000005">
    <property type="protein sequence ID" value="GAA5063203.1"/>
    <property type="molecule type" value="Genomic_DNA"/>
</dbReference>
<evidence type="ECO:0000313" key="4">
    <source>
        <dbReference type="Proteomes" id="UP001500603"/>
    </source>
</evidence>
<feature type="compositionally biased region" description="Basic and acidic residues" evidence="1">
    <location>
        <begin position="78"/>
        <end position="92"/>
    </location>
</feature>
<feature type="region of interest" description="Disordered" evidence="1">
    <location>
        <begin position="78"/>
        <end position="167"/>
    </location>
</feature>
<proteinExistence type="predicted"/>
<comment type="caution">
    <text evidence="3">The sequence shown here is derived from an EMBL/GenBank/DDBJ whole genome shotgun (WGS) entry which is preliminary data.</text>
</comment>
<evidence type="ECO:0000256" key="2">
    <source>
        <dbReference type="SAM" id="Phobius"/>
    </source>
</evidence>
<keyword evidence="4" id="KW-1185">Reference proteome</keyword>
<keyword evidence="2" id="KW-0812">Transmembrane</keyword>
<reference evidence="4" key="1">
    <citation type="journal article" date="2019" name="Int. J. Syst. Evol. Microbiol.">
        <title>The Global Catalogue of Microorganisms (GCM) 10K type strain sequencing project: providing services to taxonomists for standard genome sequencing and annotation.</title>
        <authorList>
            <consortium name="The Broad Institute Genomics Platform"/>
            <consortium name="The Broad Institute Genome Sequencing Center for Infectious Disease"/>
            <person name="Wu L."/>
            <person name="Ma J."/>
        </authorList>
    </citation>
    <scope>NUCLEOTIDE SEQUENCE [LARGE SCALE GENOMIC DNA]</scope>
    <source>
        <strain evidence="4">JCM 18298</strain>
    </source>
</reference>
<keyword evidence="2" id="KW-1133">Transmembrane helix</keyword>
<feature type="transmembrane region" description="Helical" evidence="2">
    <location>
        <begin position="46"/>
        <end position="69"/>
    </location>
</feature>